<protein>
    <recommendedName>
        <fullName evidence="4">DUF4412 domain-containing protein</fullName>
    </recommendedName>
</protein>
<dbReference type="EMBL" id="VGJX01000728">
    <property type="protein sequence ID" value="MBM3275803.1"/>
    <property type="molecule type" value="Genomic_DNA"/>
</dbReference>
<accession>A0A937X5P2</accession>
<evidence type="ECO:0000256" key="1">
    <source>
        <dbReference type="SAM" id="MobiDB-lite"/>
    </source>
</evidence>
<feature type="region of interest" description="Disordered" evidence="1">
    <location>
        <begin position="135"/>
        <end position="157"/>
    </location>
</feature>
<evidence type="ECO:0000313" key="2">
    <source>
        <dbReference type="EMBL" id="MBM3275803.1"/>
    </source>
</evidence>
<name>A0A937X5P2_9BACT</name>
<organism evidence="2 3">
    <name type="scientific">Candidatus Tanganyikabacteria bacterium</name>
    <dbReference type="NCBI Taxonomy" id="2961651"/>
    <lineage>
        <taxon>Bacteria</taxon>
        <taxon>Bacillati</taxon>
        <taxon>Candidatus Sericytochromatia</taxon>
        <taxon>Candidatus Tanganyikabacteria</taxon>
    </lineage>
</organism>
<gene>
    <name evidence="2" type="ORF">FJZ00_11660</name>
</gene>
<sequence length="157" mass="17297">MRVETMSKDIGKSIMVAHRGKDSVAMLDPDQKMIVRMKPSAMRGAAQDDVPQFDVLLDPGGFKKMVEKEGKRVGPGDAILGHKTTIWERTQKSGKMRVWLADDVDLPLRMEGKSNRGDSFKLAISALDLKPTFGKDDFNDAPSGYQEISAEETGGKN</sequence>
<evidence type="ECO:0008006" key="4">
    <source>
        <dbReference type="Google" id="ProtNLM"/>
    </source>
</evidence>
<evidence type="ECO:0000313" key="3">
    <source>
        <dbReference type="Proteomes" id="UP000703893"/>
    </source>
</evidence>
<reference evidence="2 3" key="1">
    <citation type="submission" date="2019-03" db="EMBL/GenBank/DDBJ databases">
        <title>Lake Tanganyika Metagenome-Assembled Genomes (MAGs).</title>
        <authorList>
            <person name="Tran P."/>
        </authorList>
    </citation>
    <scope>NUCLEOTIDE SEQUENCE [LARGE SCALE GENOMIC DNA]</scope>
    <source>
        <strain evidence="2">K_DeepCast_65m_m2_236</strain>
    </source>
</reference>
<proteinExistence type="predicted"/>
<dbReference type="AlphaFoldDB" id="A0A937X5P2"/>
<dbReference type="Proteomes" id="UP000703893">
    <property type="component" value="Unassembled WGS sequence"/>
</dbReference>
<comment type="caution">
    <text evidence="2">The sequence shown here is derived from an EMBL/GenBank/DDBJ whole genome shotgun (WGS) entry which is preliminary data.</text>
</comment>